<dbReference type="AlphaFoldDB" id="A0A3G2R6M9"/>
<dbReference type="KEGG" id="bacg:D2962_07550"/>
<reference evidence="2 3" key="1">
    <citation type="submission" date="2018-10" db="EMBL/GenBank/DDBJ databases">
        <authorList>
            <person name="Zhang X."/>
        </authorList>
    </citation>
    <scope>NUCLEOTIDE SEQUENCE [LARGE SCALE GENOMIC DNA]</scope>
    <source>
        <strain evidence="2 3">SK-G1</strain>
    </source>
</reference>
<feature type="transmembrane region" description="Helical" evidence="1">
    <location>
        <begin position="6"/>
        <end position="25"/>
    </location>
</feature>
<sequence>MMSKGFLNGLFMGAITGTLIGVFLNPQLKPQHRKKINHISHELKKQTQGIINGIRENRE</sequence>
<dbReference type="RefSeq" id="WP_120766865.1">
    <property type="nucleotide sequence ID" value="NZ_CP033169.1"/>
</dbReference>
<evidence type="ECO:0000313" key="2">
    <source>
        <dbReference type="EMBL" id="AYO30497.1"/>
    </source>
</evidence>
<keyword evidence="1" id="KW-1133">Transmembrane helix</keyword>
<dbReference type="EMBL" id="CP033169">
    <property type="protein sequence ID" value="AYO30497.1"/>
    <property type="molecule type" value="Genomic_DNA"/>
</dbReference>
<dbReference type="Proteomes" id="UP000280960">
    <property type="component" value="Chromosome"/>
</dbReference>
<keyword evidence="1" id="KW-0812">Transmembrane</keyword>
<name>A0A3G2R6M9_9FIRM</name>
<keyword evidence="3" id="KW-1185">Reference proteome</keyword>
<evidence type="ECO:0000256" key="1">
    <source>
        <dbReference type="SAM" id="Phobius"/>
    </source>
</evidence>
<accession>A0A3G2R6M9</accession>
<gene>
    <name evidence="2" type="ORF">D2962_07550</name>
</gene>
<protein>
    <submittedName>
        <fullName evidence="2">YtxH domain-containing protein</fullName>
    </submittedName>
</protein>
<proteinExistence type="predicted"/>
<organism evidence="2 3">
    <name type="scientific">Biomaibacter acetigenes</name>
    <dbReference type="NCBI Taxonomy" id="2316383"/>
    <lineage>
        <taxon>Bacteria</taxon>
        <taxon>Bacillati</taxon>
        <taxon>Bacillota</taxon>
        <taxon>Clostridia</taxon>
        <taxon>Thermosediminibacterales</taxon>
        <taxon>Tepidanaerobacteraceae</taxon>
        <taxon>Biomaibacter</taxon>
    </lineage>
</organism>
<evidence type="ECO:0000313" key="3">
    <source>
        <dbReference type="Proteomes" id="UP000280960"/>
    </source>
</evidence>
<keyword evidence="1" id="KW-0472">Membrane</keyword>